<feature type="domain" description="RanBP2-type" evidence="7">
    <location>
        <begin position="50"/>
        <end position="79"/>
    </location>
</feature>
<feature type="region of interest" description="Disordered" evidence="6">
    <location>
        <begin position="574"/>
        <end position="611"/>
    </location>
</feature>
<evidence type="ECO:0000259" key="8">
    <source>
        <dbReference type="PROSITE" id="PS51471"/>
    </source>
</evidence>
<evidence type="ECO:0000256" key="3">
    <source>
        <dbReference type="ARBA" id="ARBA00022771"/>
    </source>
</evidence>
<sequence length="932" mass="103324">MGGGEGREGDWDCSGCGNRNYAFRSFCNRCKQPRLLVDIKTPADSKWLPRIGDWICTGCTNNNYASREKCKKCGQPKELAAMPAIAMPGASLPTHPHYFARAQGALEQKMNIGLLGNGALQQSLPLSSNWSLGGADKYEIQPADKYGAQPASTWPLGGNQTSVLPYTNQTNQLVIFPKGWRSGDWICNCGFHNYSSRAQCKKCNASMLPAIGTKRLASEEFVHDWDNKRLNAGHTHGLQQAYPGFEQMAGSVSNQTTGVYPPYPSGSSAAAPNFQVNVQLPHLVTTPTLLGKGAKQWRDGDWMCTNCNNHNYASRSECNRCKTQRDGLAQPTAPAKISYDICIRDFIITQFEFRDPYSHLSLKISPSGSPGIITILPTFSFAISILIKALLLFVVSAIVGSLILCVDSVQEYAMNDGRTRTDDPFLLSYNDTDLQIASEFLTTWLPFLSRDLCHHCTRILSDRIRSLDPEVGGDVESSDREENLTVSTPNNTDLNECSENQDNCNTNSLGSSKDGADVNDTADTNSLGSWKDGANGWSEPIAKASTCGTSGSPVPTESPRVRMSWADMALEDELEAEEEDEANRQPSDRHASSGEATMAVKGQPKPELPREQREYIRFTNVRRKKDFICLERVKGKIVNILDGLELHTGVFSAAEQKRIVDFVYMLQEMGKKGELKERTFTAPQKRMRGKGCVTIQFGCCYTDNYAKDKNDNPSGILQNEIVDPIPPLFKVIITRLVRWHVIPPSCVPDSCIVNIYDEGDCIPPHIDNHDFLRPFCTVSFLSECDIVFGSNLKIVGAGKLSGAFAIPLPVGSVLVLNRNGADVAKHCVPAVPTKRISITFRKMDESRWPFGFIPEPDLQGLQPLSYEEDRSRRMNPSKSNRAVNRQAVRREDYRDNARNSDERGNTHLEPHCSIQIQLGPGNRRRVRMNLDG</sequence>
<keyword evidence="10" id="KW-1185">Reference proteome</keyword>
<dbReference type="Proteomes" id="UP000325577">
    <property type="component" value="Linkage Group LG2"/>
</dbReference>
<dbReference type="PROSITE" id="PS51471">
    <property type="entry name" value="FE2OG_OXY"/>
    <property type="match status" value="1"/>
</dbReference>
<evidence type="ECO:0000256" key="2">
    <source>
        <dbReference type="ARBA" id="ARBA00022723"/>
    </source>
</evidence>
<feature type="domain" description="RanBP2-type" evidence="7">
    <location>
        <begin position="7"/>
        <end position="36"/>
    </location>
</feature>
<evidence type="ECO:0000259" key="7">
    <source>
        <dbReference type="PROSITE" id="PS50199"/>
    </source>
</evidence>
<keyword evidence="4" id="KW-0862">Zinc</keyword>
<feature type="domain" description="RanBP2-type" evidence="7">
    <location>
        <begin position="298"/>
        <end position="327"/>
    </location>
</feature>
<dbReference type="InterPro" id="IPR005123">
    <property type="entry name" value="Oxoglu/Fe-dep_dioxygenase_dom"/>
</dbReference>
<dbReference type="PROSITE" id="PS50199">
    <property type="entry name" value="ZF_RANBP2_2"/>
    <property type="match status" value="3"/>
</dbReference>
<dbReference type="PANTHER" id="PTHR31447:SF5">
    <property type="entry name" value="FE2OG DIOXYGENASE DOMAIN-CONTAINING PROTEIN"/>
    <property type="match status" value="1"/>
</dbReference>
<dbReference type="InterPro" id="IPR044842">
    <property type="entry name" value="ALKBH9B/ALKBH10B-like"/>
</dbReference>
<dbReference type="Pfam" id="PF13532">
    <property type="entry name" value="2OG-FeII_Oxy_2"/>
    <property type="match status" value="1"/>
</dbReference>
<evidence type="ECO:0000313" key="9">
    <source>
        <dbReference type="EMBL" id="KAA8531968.1"/>
    </source>
</evidence>
<feature type="compositionally biased region" description="Basic and acidic residues" evidence="6">
    <location>
        <begin position="582"/>
        <end position="592"/>
    </location>
</feature>
<dbReference type="SMART" id="SM00547">
    <property type="entry name" value="ZnF_RBZ"/>
    <property type="match status" value="4"/>
</dbReference>
<name>A0A5J5AP34_9ASTE</name>
<dbReference type="EMBL" id="CM018043">
    <property type="protein sequence ID" value="KAA8531968.1"/>
    <property type="molecule type" value="Genomic_DNA"/>
</dbReference>
<dbReference type="InterPro" id="IPR037151">
    <property type="entry name" value="AlkB-like_sf"/>
</dbReference>
<feature type="region of interest" description="Disordered" evidence="6">
    <location>
        <begin position="469"/>
        <end position="559"/>
    </location>
</feature>
<protein>
    <recommendedName>
        <fullName evidence="11">Fe2OG dioxygenase domain-containing protein</fullName>
    </recommendedName>
</protein>
<reference evidence="9 10" key="1">
    <citation type="submission" date="2019-09" db="EMBL/GenBank/DDBJ databases">
        <title>A chromosome-level genome assembly of the Chinese tupelo Nyssa sinensis.</title>
        <authorList>
            <person name="Yang X."/>
            <person name="Kang M."/>
            <person name="Yang Y."/>
            <person name="Xiong H."/>
            <person name="Wang M."/>
            <person name="Zhang Z."/>
            <person name="Wang Z."/>
            <person name="Wu H."/>
            <person name="Ma T."/>
            <person name="Liu J."/>
            <person name="Xi Z."/>
        </authorList>
    </citation>
    <scope>NUCLEOTIDE SEQUENCE [LARGE SCALE GENOMIC DNA]</scope>
    <source>
        <strain evidence="9">J267</strain>
        <tissue evidence="9">Leaf</tissue>
    </source>
</reference>
<dbReference type="PROSITE" id="PS01358">
    <property type="entry name" value="ZF_RANBP2_1"/>
    <property type="match status" value="3"/>
</dbReference>
<gene>
    <name evidence="9" type="ORF">F0562_006890</name>
</gene>
<proteinExistence type="inferred from homology"/>
<dbReference type="OrthoDB" id="271595at2759"/>
<dbReference type="Gene3D" id="2.60.120.590">
    <property type="entry name" value="Alpha-ketoglutarate-dependent dioxygenase AlkB-like"/>
    <property type="match status" value="1"/>
</dbReference>
<dbReference type="SUPFAM" id="SSF90209">
    <property type="entry name" value="Ran binding protein zinc finger-like"/>
    <property type="match status" value="4"/>
</dbReference>
<dbReference type="GO" id="GO:0008270">
    <property type="term" value="F:zinc ion binding"/>
    <property type="evidence" value="ECO:0007669"/>
    <property type="project" value="UniProtKB-KW"/>
</dbReference>
<evidence type="ECO:0008006" key="11">
    <source>
        <dbReference type="Google" id="ProtNLM"/>
    </source>
</evidence>
<dbReference type="GO" id="GO:0003729">
    <property type="term" value="F:mRNA binding"/>
    <property type="evidence" value="ECO:0007669"/>
    <property type="project" value="InterPro"/>
</dbReference>
<dbReference type="Pfam" id="PF00641">
    <property type="entry name" value="Zn_ribbon_RanBP"/>
    <property type="match status" value="3"/>
</dbReference>
<comment type="similarity">
    <text evidence="1">Belongs to the alkB family.</text>
</comment>
<dbReference type="InterPro" id="IPR036443">
    <property type="entry name" value="Znf_RanBP2_sf"/>
</dbReference>
<evidence type="ECO:0000256" key="4">
    <source>
        <dbReference type="ARBA" id="ARBA00022833"/>
    </source>
</evidence>
<evidence type="ECO:0000256" key="5">
    <source>
        <dbReference type="PROSITE-ProRule" id="PRU00322"/>
    </source>
</evidence>
<accession>A0A5J5AP34</accession>
<feature type="compositionally biased region" description="Basic and acidic residues" evidence="6">
    <location>
        <begin position="888"/>
        <end position="910"/>
    </location>
</feature>
<evidence type="ECO:0000256" key="6">
    <source>
        <dbReference type="SAM" id="MobiDB-lite"/>
    </source>
</evidence>
<feature type="domain" description="Fe2OG dioxygenase" evidence="8">
    <location>
        <begin position="747"/>
        <end position="844"/>
    </location>
</feature>
<dbReference type="FunFam" id="4.10.1060.10:FF:000013">
    <property type="entry name" value="Zinc finger, RanBP2-type protein"/>
    <property type="match status" value="2"/>
</dbReference>
<feature type="compositionally biased region" description="Polar residues" evidence="6">
    <location>
        <begin position="484"/>
        <end position="511"/>
    </location>
</feature>
<feature type="compositionally biased region" description="Polar residues" evidence="6">
    <location>
        <begin position="546"/>
        <end position="555"/>
    </location>
</feature>
<dbReference type="SUPFAM" id="SSF51197">
    <property type="entry name" value="Clavaminate synthase-like"/>
    <property type="match status" value="1"/>
</dbReference>
<evidence type="ECO:0000256" key="1">
    <source>
        <dbReference type="ARBA" id="ARBA00007879"/>
    </source>
</evidence>
<keyword evidence="3 5" id="KW-0863">Zinc-finger</keyword>
<feature type="compositionally biased region" description="Polar residues" evidence="6">
    <location>
        <begin position="874"/>
        <end position="883"/>
    </location>
</feature>
<feature type="region of interest" description="Disordered" evidence="6">
    <location>
        <begin position="867"/>
        <end position="912"/>
    </location>
</feature>
<organism evidence="9 10">
    <name type="scientific">Nyssa sinensis</name>
    <dbReference type="NCBI Taxonomy" id="561372"/>
    <lineage>
        <taxon>Eukaryota</taxon>
        <taxon>Viridiplantae</taxon>
        <taxon>Streptophyta</taxon>
        <taxon>Embryophyta</taxon>
        <taxon>Tracheophyta</taxon>
        <taxon>Spermatophyta</taxon>
        <taxon>Magnoliopsida</taxon>
        <taxon>eudicotyledons</taxon>
        <taxon>Gunneridae</taxon>
        <taxon>Pentapetalae</taxon>
        <taxon>asterids</taxon>
        <taxon>Cornales</taxon>
        <taxon>Nyssaceae</taxon>
        <taxon>Nyssa</taxon>
    </lineage>
</organism>
<evidence type="ECO:0000313" key="10">
    <source>
        <dbReference type="Proteomes" id="UP000325577"/>
    </source>
</evidence>
<dbReference type="InterPro" id="IPR001876">
    <property type="entry name" value="Znf_RanBP2"/>
</dbReference>
<dbReference type="GO" id="GO:0006402">
    <property type="term" value="P:mRNA catabolic process"/>
    <property type="evidence" value="ECO:0007669"/>
    <property type="project" value="InterPro"/>
</dbReference>
<dbReference type="PANTHER" id="PTHR31447">
    <property type="entry name" value="HYDROXYPROLINE-RICH GLYCOPROTEIN FAMILY PROTEIN-RELATED"/>
    <property type="match status" value="1"/>
</dbReference>
<dbReference type="GO" id="GO:0032451">
    <property type="term" value="F:demethylase activity"/>
    <property type="evidence" value="ECO:0007669"/>
    <property type="project" value="InterPro"/>
</dbReference>
<dbReference type="InterPro" id="IPR027450">
    <property type="entry name" value="AlkB-like"/>
</dbReference>
<dbReference type="Gene3D" id="4.10.1060.10">
    <property type="entry name" value="Zinc finger, RanBP2-type"/>
    <property type="match status" value="4"/>
</dbReference>
<dbReference type="AlphaFoldDB" id="A0A5J5AP34"/>
<keyword evidence="2" id="KW-0479">Metal-binding</keyword>